<dbReference type="SUPFAM" id="SSF63446">
    <property type="entry name" value="Type I dockerin domain"/>
    <property type="match status" value="1"/>
</dbReference>
<feature type="domain" description="Dockerin" evidence="1">
    <location>
        <begin position="58"/>
        <end position="127"/>
    </location>
</feature>
<dbReference type="GO" id="GO:0004553">
    <property type="term" value="F:hydrolase activity, hydrolyzing O-glycosyl compounds"/>
    <property type="evidence" value="ECO:0007669"/>
    <property type="project" value="InterPro"/>
</dbReference>
<gene>
    <name evidence="2" type="ORF">SDC9_169706</name>
</gene>
<protein>
    <recommendedName>
        <fullName evidence="1">Dockerin domain-containing protein</fullName>
    </recommendedName>
</protein>
<dbReference type="InterPro" id="IPR016134">
    <property type="entry name" value="Dockerin_dom"/>
</dbReference>
<dbReference type="InterPro" id="IPR002105">
    <property type="entry name" value="Dockerin_1_rpt"/>
</dbReference>
<evidence type="ECO:0000259" key="1">
    <source>
        <dbReference type="PROSITE" id="PS51766"/>
    </source>
</evidence>
<organism evidence="2">
    <name type="scientific">bioreactor metagenome</name>
    <dbReference type="NCBI Taxonomy" id="1076179"/>
    <lineage>
        <taxon>unclassified sequences</taxon>
        <taxon>metagenomes</taxon>
        <taxon>ecological metagenomes</taxon>
    </lineage>
</organism>
<comment type="caution">
    <text evidence="2">The sequence shown here is derived from an EMBL/GenBank/DDBJ whole genome shotgun (WGS) entry which is preliminary data.</text>
</comment>
<evidence type="ECO:0000313" key="2">
    <source>
        <dbReference type="EMBL" id="MPN22323.1"/>
    </source>
</evidence>
<dbReference type="Gene3D" id="1.10.1330.10">
    <property type="entry name" value="Dockerin domain"/>
    <property type="match status" value="1"/>
</dbReference>
<accession>A0A645GEV6</accession>
<dbReference type="AlphaFoldDB" id="A0A645GEV6"/>
<proteinExistence type="predicted"/>
<dbReference type="PROSITE" id="PS51766">
    <property type="entry name" value="DOCKERIN"/>
    <property type="match status" value="1"/>
</dbReference>
<sequence length="127" mass="14327">MGLDLDINNTNNILSQFNNANAKFYRSDGTLCANQEIVGTGYTIRLLNDRGEIYDTITIVIFGDINGDGHVDAQDSVLLSLFRNSKLTLNDYQKLACDVNHDNVLDLSDQWIIEDSAIYLYDIDQFI</sequence>
<reference evidence="2" key="1">
    <citation type="submission" date="2019-08" db="EMBL/GenBank/DDBJ databases">
        <authorList>
            <person name="Kucharzyk K."/>
            <person name="Murdoch R.W."/>
            <person name="Higgins S."/>
            <person name="Loffler F."/>
        </authorList>
    </citation>
    <scope>NUCLEOTIDE SEQUENCE</scope>
</reference>
<name>A0A645GEV6_9ZZZZ</name>
<dbReference type="InterPro" id="IPR036439">
    <property type="entry name" value="Dockerin_dom_sf"/>
</dbReference>
<dbReference type="Pfam" id="PF00404">
    <property type="entry name" value="Dockerin_1"/>
    <property type="match status" value="1"/>
</dbReference>
<dbReference type="EMBL" id="VSSQ01070541">
    <property type="protein sequence ID" value="MPN22323.1"/>
    <property type="molecule type" value="Genomic_DNA"/>
</dbReference>
<dbReference type="GO" id="GO:0000272">
    <property type="term" value="P:polysaccharide catabolic process"/>
    <property type="evidence" value="ECO:0007669"/>
    <property type="project" value="InterPro"/>
</dbReference>